<dbReference type="Proteomes" id="UP001279734">
    <property type="component" value="Unassembled WGS sequence"/>
</dbReference>
<gene>
    <name evidence="1" type="ORF">Nepgr_011595</name>
</gene>
<protein>
    <submittedName>
        <fullName evidence="1">Uncharacterized protein</fullName>
    </submittedName>
</protein>
<evidence type="ECO:0000313" key="1">
    <source>
        <dbReference type="EMBL" id="GMH09754.1"/>
    </source>
</evidence>
<name>A0AAD3SFL8_NEPGR</name>
<dbReference type="AlphaFoldDB" id="A0AAD3SFL8"/>
<reference evidence="1" key="1">
    <citation type="submission" date="2023-05" db="EMBL/GenBank/DDBJ databases">
        <title>Nepenthes gracilis genome sequencing.</title>
        <authorList>
            <person name="Fukushima K."/>
        </authorList>
    </citation>
    <scope>NUCLEOTIDE SEQUENCE</scope>
    <source>
        <strain evidence="1">SING2019-196</strain>
    </source>
</reference>
<organism evidence="1 2">
    <name type="scientific">Nepenthes gracilis</name>
    <name type="common">Slender pitcher plant</name>
    <dbReference type="NCBI Taxonomy" id="150966"/>
    <lineage>
        <taxon>Eukaryota</taxon>
        <taxon>Viridiplantae</taxon>
        <taxon>Streptophyta</taxon>
        <taxon>Embryophyta</taxon>
        <taxon>Tracheophyta</taxon>
        <taxon>Spermatophyta</taxon>
        <taxon>Magnoliopsida</taxon>
        <taxon>eudicotyledons</taxon>
        <taxon>Gunneridae</taxon>
        <taxon>Pentapetalae</taxon>
        <taxon>Caryophyllales</taxon>
        <taxon>Nepenthaceae</taxon>
        <taxon>Nepenthes</taxon>
    </lineage>
</organism>
<proteinExistence type="predicted"/>
<accession>A0AAD3SFL8</accession>
<evidence type="ECO:0000313" key="2">
    <source>
        <dbReference type="Proteomes" id="UP001279734"/>
    </source>
</evidence>
<sequence>MHIDRLSAAGALMKQDNDPLFVALGNDDFGGALCLELVRATVEILLSFWVMKLVEICSCCSGRVALIRGLAEVSKFPLHLAMMLLFARDDVAAICEQTLSEVPSWAEDRLKCP</sequence>
<keyword evidence="2" id="KW-1185">Reference proteome</keyword>
<comment type="caution">
    <text evidence="1">The sequence shown here is derived from an EMBL/GenBank/DDBJ whole genome shotgun (WGS) entry which is preliminary data.</text>
</comment>
<dbReference type="EMBL" id="BSYO01000009">
    <property type="protein sequence ID" value="GMH09754.1"/>
    <property type="molecule type" value="Genomic_DNA"/>
</dbReference>